<proteinExistence type="predicted"/>
<gene>
    <name evidence="1" type="ORF">LCGC14_1596380</name>
</gene>
<sequence length="34" mass="3899">MVIKLKSTRKVQWLERITKLKEVLDSLTGGKKNG</sequence>
<evidence type="ECO:0000313" key="1">
    <source>
        <dbReference type="EMBL" id="KKM25296.1"/>
    </source>
</evidence>
<accession>A0A0F9ICI5</accession>
<comment type="caution">
    <text evidence="1">The sequence shown here is derived from an EMBL/GenBank/DDBJ whole genome shotgun (WGS) entry which is preliminary data.</text>
</comment>
<reference evidence="1" key="1">
    <citation type="journal article" date="2015" name="Nature">
        <title>Complex archaea that bridge the gap between prokaryotes and eukaryotes.</title>
        <authorList>
            <person name="Spang A."/>
            <person name="Saw J.H."/>
            <person name="Jorgensen S.L."/>
            <person name="Zaremba-Niedzwiedzka K."/>
            <person name="Martijn J."/>
            <person name="Lind A.E."/>
            <person name="van Eijk R."/>
            <person name="Schleper C."/>
            <person name="Guy L."/>
            <person name="Ettema T.J."/>
        </authorList>
    </citation>
    <scope>NUCLEOTIDE SEQUENCE</scope>
</reference>
<dbReference type="EMBL" id="LAZR01012745">
    <property type="protein sequence ID" value="KKM25296.1"/>
    <property type="molecule type" value="Genomic_DNA"/>
</dbReference>
<dbReference type="AlphaFoldDB" id="A0A0F9ICI5"/>
<protein>
    <submittedName>
        <fullName evidence="1">Uncharacterized protein</fullName>
    </submittedName>
</protein>
<name>A0A0F9ICI5_9ZZZZ</name>
<organism evidence="1">
    <name type="scientific">marine sediment metagenome</name>
    <dbReference type="NCBI Taxonomy" id="412755"/>
    <lineage>
        <taxon>unclassified sequences</taxon>
        <taxon>metagenomes</taxon>
        <taxon>ecological metagenomes</taxon>
    </lineage>
</organism>